<dbReference type="RefSeq" id="WP_204868888.1">
    <property type="nucleotide sequence ID" value="NZ_JAFBBK010000001.1"/>
</dbReference>
<dbReference type="InterPro" id="IPR034660">
    <property type="entry name" value="DinB/YfiT-like"/>
</dbReference>
<proteinExistence type="predicted"/>
<dbReference type="NCBIfam" id="NF047843">
    <property type="entry name" value="MST_Rv0443"/>
    <property type="match status" value="1"/>
</dbReference>
<accession>A0ABS2KWF1</accession>
<organism evidence="1 2">
    <name type="scientific">Rhodococcoides corynebacterioides</name>
    <dbReference type="NCBI Taxonomy" id="53972"/>
    <lineage>
        <taxon>Bacteria</taxon>
        <taxon>Bacillati</taxon>
        <taxon>Actinomycetota</taxon>
        <taxon>Actinomycetes</taxon>
        <taxon>Mycobacteriales</taxon>
        <taxon>Nocardiaceae</taxon>
        <taxon>Rhodococcoides</taxon>
    </lineage>
</organism>
<sequence>MDHRGVLIDAYDRIKETVHTTLDGLDREALTYRIDPEANTIAWLVWHLARVQDDHVAGVAGSEQVYTAYGWNARFALPFDDDAIGYGQSTEDVGKVDVDAELLTGYVDAVHARTVEYLDTLTAEDLDRVIDENWDPPVTLAVRLVSVVSDDLQHIGQAAFIRGVVERR</sequence>
<dbReference type="InterPro" id="IPR007061">
    <property type="entry name" value="MST-like"/>
</dbReference>
<name>A0ABS2KWF1_9NOCA</name>
<dbReference type="Proteomes" id="UP000703038">
    <property type="component" value="Unassembled WGS sequence"/>
</dbReference>
<evidence type="ECO:0000313" key="2">
    <source>
        <dbReference type="Proteomes" id="UP000703038"/>
    </source>
</evidence>
<dbReference type="SUPFAM" id="SSF109854">
    <property type="entry name" value="DinB/YfiT-like putative metalloenzymes"/>
    <property type="match status" value="1"/>
</dbReference>
<comment type="caution">
    <text evidence="1">The sequence shown here is derived from an EMBL/GenBank/DDBJ whole genome shotgun (WGS) entry which is preliminary data.</text>
</comment>
<reference evidence="1 2" key="1">
    <citation type="submission" date="2021-01" db="EMBL/GenBank/DDBJ databases">
        <title>Genomics of switchgrass bacterial isolates.</title>
        <authorList>
            <person name="Shade A."/>
        </authorList>
    </citation>
    <scope>NUCLEOTIDE SEQUENCE [LARGE SCALE GENOMIC DNA]</scope>
    <source>
        <strain evidence="1 2">PvP111</strain>
    </source>
</reference>
<protein>
    <submittedName>
        <fullName evidence="1">Damage-inducible protein DinB</fullName>
    </submittedName>
</protein>
<gene>
    <name evidence="1" type="ORF">JOE42_002688</name>
</gene>
<dbReference type="EMBL" id="JAFBBK010000001">
    <property type="protein sequence ID" value="MBM7415955.1"/>
    <property type="molecule type" value="Genomic_DNA"/>
</dbReference>
<dbReference type="Gene3D" id="1.20.120.450">
    <property type="entry name" value="dinb family like domain"/>
    <property type="match status" value="1"/>
</dbReference>
<keyword evidence="2" id="KW-1185">Reference proteome</keyword>
<evidence type="ECO:0000313" key="1">
    <source>
        <dbReference type="EMBL" id="MBM7415955.1"/>
    </source>
</evidence>
<dbReference type="Pfam" id="PF04978">
    <property type="entry name" value="MST"/>
    <property type="match status" value="1"/>
</dbReference>